<evidence type="ECO:0000256" key="5">
    <source>
        <dbReference type="ARBA" id="ARBA00023040"/>
    </source>
</evidence>
<dbReference type="Pfam" id="PF00001">
    <property type="entry name" value="7tm_1"/>
    <property type="match status" value="1"/>
</dbReference>
<keyword evidence="8" id="KW-0807">Transducer</keyword>
<evidence type="ECO:0000256" key="8">
    <source>
        <dbReference type="ARBA" id="ARBA00023224"/>
    </source>
</evidence>
<evidence type="ECO:0000256" key="7">
    <source>
        <dbReference type="ARBA" id="ARBA00023170"/>
    </source>
</evidence>
<proteinExistence type="inferred from homology"/>
<dbReference type="InterPro" id="IPR000276">
    <property type="entry name" value="GPCR_Rhodpsn"/>
</dbReference>
<comment type="caution">
    <text evidence="11">The sequence shown here is derived from an EMBL/GenBank/DDBJ whole genome shotgun (WGS) entry which is preliminary data.</text>
</comment>
<comment type="subcellular location">
    <subcellularLocation>
        <location evidence="1">Membrane</location>
        <topology evidence="1">Multi-pass membrane protein</topology>
    </subcellularLocation>
</comment>
<keyword evidence="6 9" id="KW-0472">Membrane</keyword>
<keyword evidence="12" id="KW-1185">Reference proteome</keyword>
<dbReference type="PANTHER" id="PTHR24238:SF57">
    <property type="entry name" value="G-PROTEIN COUPLED RECEPTOR 83"/>
    <property type="match status" value="1"/>
</dbReference>
<evidence type="ECO:0000256" key="6">
    <source>
        <dbReference type="ARBA" id="ARBA00023136"/>
    </source>
</evidence>
<dbReference type="PRINTS" id="PR00237">
    <property type="entry name" value="GPCRRHODOPSN"/>
</dbReference>
<feature type="non-terminal residue" evidence="11">
    <location>
        <position position="215"/>
    </location>
</feature>
<protein>
    <submittedName>
        <fullName evidence="11">Neuropeptide receptor A34</fullName>
    </submittedName>
</protein>
<evidence type="ECO:0000256" key="3">
    <source>
        <dbReference type="ARBA" id="ARBA00022692"/>
    </source>
</evidence>
<dbReference type="GO" id="GO:0005886">
    <property type="term" value="C:plasma membrane"/>
    <property type="evidence" value="ECO:0007669"/>
    <property type="project" value="TreeGrafter"/>
</dbReference>
<reference evidence="11 12" key="1">
    <citation type="journal article" date="2015" name="Genome Biol. Evol.">
        <title>The genome of winter moth (Operophtera brumata) provides a genomic perspective on sexual dimorphism and phenology.</title>
        <authorList>
            <person name="Derks M.F."/>
            <person name="Smit S."/>
            <person name="Salis L."/>
            <person name="Schijlen E."/>
            <person name="Bossers A."/>
            <person name="Mateman C."/>
            <person name="Pijl A.S."/>
            <person name="de Ridder D."/>
            <person name="Groenen M.A."/>
            <person name="Visser M.E."/>
            <person name="Megens H.J."/>
        </authorList>
    </citation>
    <scope>NUCLEOTIDE SEQUENCE [LARGE SCALE GENOMIC DNA]</scope>
    <source>
        <strain evidence="11">WM2013NL</strain>
        <tissue evidence="11">Head and thorax</tissue>
    </source>
</reference>
<evidence type="ECO:0000259" key="10">
    <source>
        <dbReference type="PROSITE" id="PS50262"/>
    </source>
</evidence>
<dbReference type="GO" id="GO:0008188">
    <property type="term" value="F:neuropeptide receptor activity"/>
    <property type="evidence" value="ECO:0007669"/>
    <property type="project" value="TreeGrafter"/>
</dbReference>
<dbReference type="PROSITE" id="PS50262">
    <property type="entry name" value="G_PROTEIN_RECEP_F1_2"/>
    <property type="match status" value="1"/>
</dbReference>
<evidence type="ECO:0000313" key="12">
    <source>
        <dbReference type="Proteomes" id="UP000037510"/>
    </source>
</evidence>
<accession>A0A0L7KR34</accession>
<dbReference type="EMBL" id="JTDY01007073">
    <property type="protein sequence ID" value="KOB65474.1"/>
    <property type="molecule type" value="Genomic_DNA"/>
</dbReference>
<evidence type="ECO:0000256" key="4">
    <source>
        <dbReference type="ARBA" id="ARBA00022989"/>
    </source>
</evidence>
<dbReference type="STRING" id="104452.A0A0L7KR34"/>
<dbReference type="AlphaFoldDB" id="A0A0L7KR34"/>
<dbReference type="PANTHER" id="PTHR24238">
    <property type="entry name" value="G-PROTEIN COUPLED RECEPTOR"/>
    <property type="match status" value="1"/>
</dbReference>
<evidence type="ECO:0000256" key="1">
    <source>
        <dbReference type="ARBA" id="ARBA00004141"/>
    </source>
</evidence>
<keyword evidence="4 9" id="KW-1133">Transmembrane helix</keyword>
<evidence type="ECO:0000256" key="9">
    <source>
        <dbReference type="SAM" id="Phobius"/>
    </source>
</evidence>
<comment type="similarity">
    <text evidence="2">Belongs to the G-protein coupled receptor 1 family.</text>
</comment>
<sequence>MMNQYMKELEQDPFDPDEFVERMLDTSEYPFPNTLWHVKPAKEVAIKTTSMLLIGVFGLFFNSVILFIIIKNKWLWSASNYMVFNMAFIDFLTLLLCPWFMLVRDFYQNFVLKNFGCTSLLLASVGALFLVCYDRLAAAALTADARVTKKVAPKLIIGSWVVSVLLSLPWIINRTYVERQWLDYVEMYCVEDVNVLGIYWHFTLTLLVWIPLGLM</sequence>
<feature type="transmembrane region" description="Helical" evidence="9">
    <location>
        <begin position="82"/>
        <end position="101"/>
    </location>
</feature>
<name>A0A0L7KR34_OPEBR</name>
<feature type="transmembrane region" description="Helical" evidence="9">
    <location>
        <begin position="193"/>
        <end position="214"/>
    </location>
</feature>
<feature type="transmembrane region" description="Helical" evidence="9">
    <location>
        <begin position="121"/>
        <end position="143"/>
    </location>
</feature>
<dbReference type="Proteomes" id="UP000037510">
    <property type="component" value="Unassembled WGS sequence"/>
</dbReference>
<dbReference type="SUPFAM" id="SSF81321">
    <property type="entry name" value="Family A G protein-coupled receptor-like"/>
    <property type="match status" value="1"/>
</dbReference>
<gene>
    <name evidence="11" type="ORF">OBRU01_22663</name>
</gene>
<evidence type="ECO:0000256" key="2">
    <source>
        <dbReference type="ARBA" id="ARBA00010663"/>
    </source>
</evidence>
<feature type="domain" description="G-protein coupled receptors family 1 profile" evidence="10">
    <location>
        <begin position="61"/>
        <end position="215"/>
    </location>
</feature>
<keyword evidence="5" id="KW-0297">G-protein coupled receptor</keyword>
<organism evidence="11 12">
    <name type="scientific">Operophtera brumata</name>
    <name type="common">Winter moth</name>
    <name type="synonym">Phalaena brumata</name>
    <dbReference type="NCBI Taxonomy" id="104452"/>
    <lineage>
        <taxon>Eukaryota</taxon>
        <taxon>Metazoa</taxon>
        <taxon>Ecdysozoa</taxon>
        <taxon>Arthropoda</taxon>
        <taxon>Hexapoda</taxon>
        <taxon>Insecta</taxon>
        <taxon>Pterygota</taxon>
        <taxon>Neoptera</taxon>
        <taxon>Endopterygota</taxon>
        <taxon>Lepidoptera</taxon>
        <taxon>Glossata</taxon>
        <taxon>Ditrysia</taxon>
        <taxon>Geometroidea</taxon>
        <taxon>Geometridae</taxon>
        <taxon>Larentiinae</taxon>
        <taxon>Operophtera</taxon>
    </lineage>
</organism>
<dbReference type="Gene3D" id="1.20.1070.10">
    <property type="entry name" value="Rhodopsin 7-helix transmembrane proteins"/>
    <property type="match status" value="1"/>
</dbReference>
<keyword evidence="3 9" id="KW-0812">Transmembrane</keyword>
<dbReference type="InterPro" id="IPR017452">
    <property type="entry name" value="GPCR_Rhodpsn_7TM"/>
</dbReference>
<feature type="transmembrane region" description="Helical" evidence="9">
    <location>
        <begin position="155"/>
        <end position="173"/>
    </location>
</feature>
<feature type="transmembrane region" description="Helical" evidence="9">
    <location>
        <begin position="50"/>
        <end position="70"/>
    </location>
</feature>
<keyword evidence="7 11" id="KW-0675">Receptor</keyword>
<evidence type="ECO:0000313" key="11">
    <source>
        <dbReference type="EMBL" id="KOB65474.1"/>
    </source>
</evidence>